<keyword evidence="2" id="KW-0812">Transmembrane</keyword>
<feature type="compositionally biased region" description="Low complexity" evidence="1">
    <location>
        <begin position="45"/>
        <end position="55"/>
    </location>
</feature>
<dbReference type="RefSeq" id="XP_007316070.1">
    <property type="nucleotide sequence ID" value="XM_007316008.1"/>
</dbReference>
<keyword evidence="2" id="KW-1133">Transmembrane helix</keyword>
<sequence length="278" mass="30243">MLANPRKRPQCTKCGMLMAGHRRRGGTVLCPTPSLSPDPEDRMWSHSPSVPSASLPSPPASPHGSRGPSPGFQLPEGNRWHWRNPNWMSPARKPLGRTPSDEHSLVPTEPLTETNGSSEKENLPVHRMNPQIGYDGEGSPPYYAGDGERSPSPQLYESPLDDVLGNSIPLAAVFSSPRAEVPLIRQVARREGVHIGFAQAPSHDEMGRAVPELDGHHSCWVVVGSDEFAVKHILDLQRSKMPGMLVTKEEAWAPVGFFHLAFAGVVGGLVVIFGLFLL</sequence>
<name>F8NN58_SERL9</name>
<feature type="transmembrane region" description="Helical" evidence="2">
    <location>
        <begin position="251"/>
        <end position="277"/>
    </location>
</feature>
<proteinExistence type="predicted"/>
<keyword evidence="2" id="KW-0472">Membrane</keyword>
<reference evidence="3" key="1">
    <citation type="submission" date="2011-04" db="EMBL/GenBank/DDBJ databases">
        <title>Evolution of plant cell wall degrading machinery underlies the functional diversity of forest fungi.</title>
        <authorList>
            <consortium name="US DOE Joint Genome Institute (JGI-PGF)"/>
            <person name="Eastwood D.C."/>
            <person name="Floudas D."/>
            <person name="Binder M."/>
            <person name="Majcherczyk A."/>
            <person name="Schneider P."/>
            <person name="Aerts A."/>
            <person name="Asiegbu F.O."/>
            <person name="Baker S.E."/>
            <person name="Barry K."/>
            <person name="Bendiksby M."/>
            <person name="Blumentritt M."/>
            <person name="Coutinho P.M."/>
            <person name="Cullen D."/>
            <person name="Cullen D."/>
            <person name="Gathman A."/>
            <person name="Goodell B."/>
            <person name="Henrissat B."/>
            <person name="Ihrmark K."/>
            <person name="Kauserud H."/>
            <person name="Kohler A."/>
            <person name="LaButti K."/>
            <person name="Lapidus A."/>
            <person name="Lavin J.L."/>
            <person name="Lee Y.-H."/>
            <person name="Lindquist E."/>
            <person name="Lilly W."/>
            <person name="Lucas S."/>
            <person name="Morin E."/>
            <person name="Murat C."/>
            <person name="Oguiza J.A."/>
            <person name="Park J."/>
            <person name="Pisabarro A.G."/>
            <person name="Riley R."/>
            <person name="Rosling A."/>
            <person name="Salamov A."/>
            <person name="Schmidt O."/>
            <person name="Schmutz J."/>
            <person name="Skrede I."/>
            <person name="Stenlid J."/>
            <person name="Wiebenga A."/>
            <person name="Xie X."/>
            <person name="Kues U."/>
            <person name="Hibbett D.S."/>
            <person name="Hoffmeister D."/>
            <person name="Hogberg N."/>
            <person name="Martin F."/>
            <person name="Grigoriev I.V."/>
            <person name="Watkinson S.C."/>
        </authorList>
    </citation>
    <scope>NUCLEOTIDE SEQUENCE</scope>
    <source>
        <strain evidence="3">S7.9</strain>
    </source>
</reference>
<gene>
    <name evidence="3" type="ORF">SERLADRAFT_435753</name>
</gene>
<dbReference type="HOGENOM" id="CLU_072841_0_0_1"/>
<protein>
    <submittedName>
        <fullName evidence="3">Uncharacterized protein</fullName>
    </submittedName>
</protein>
<dbReference type="OrthoDB" id="3252109at2759"/>
<dbReference type="GeneID" id="18814580"/>
<evidence type="ECO:0000256" key="1">
    <source>
        <dbReference type="SAM" id="MobiDB-lite"/>
    </source>
</evidence>
<organism>
    <name type="scientific">Serpula lacrymans var. lacrymans (strain S7.9)</name>
    <name type="common">Dry rot fungus</name>
    <dbReference type="NCBI Taxonomy" id="578457"/>
    <lineage>
        <taxon>Eukaryota</taxon>
        <taxon>Fungi</taxon>
        <taxon>Dikarya</taxon>
        <taxon>Basidiomycota</taxon>
        <taxon>Agaricomycotina</taxon>
        <taxon>Agaricomycetes</taxon>
        <taxon>Agaricomycetidae</taxon>
        <taxon>Boletales</taxon>
        <taxon>Coniophorineae</taxon>
        <taxon>Serpulaceae</taxon>
        <taxon>Serpula</taxon>
    </lineage>
</organism>
<feature type="region of interest" description="Disordered" evidence="1">
    <location>
        <begin position="19"/>
        <end position="158"/>
    </location>
</feature>
<dbReference type="Proteomes" id="UP000008064">
    <property type="component" value="Unassembled WGS sequence"/>
</dbReference>
<dbReference type="AlphaFoldDB" id="F8NN58"/>
<evidence type="ECO:0000256" key="2">
    <source>
        <dbReference type="SAM" id="Phobius"/>
    </source>
</evidence>
<dbReference type="KEGG" id="sla:SERLADRAFT_435753"/>
<accession>F8NN58</accession>
<dbReference type="EMBL" id="GL945431">
    <property type="protein sequence ID" value="EGO27979.1"/>
    <property type="molecule type" value="Genomic_DNA"/>
</dbReference>
<evidence type="ECO:0000313" key="3">
    <source>
        <dbReference type="EMBL" id="EGO27979.1"/>
    </source>
</evidence>